<dbReference type="Pfam" id="PF21836">
    <property type="entry name" value="DUF6895"/>
    <property type="match status" value="1"/>
</dbReference>
<evidence type="ECO:0000313" key="2">
    <source>
        <dbReference type="EMBL" id="KRM55335.1"/>
    </source>
</evidence>
<organism evidence="2 3">
    <name type="scientific">Lacticaseibacillus sharpeae JCM 1186 = DSM 20505</name>
    <dbReference type="NCBI Taxonomy" id="1291052"/>
    <lineage>
        <taxon>Bacteria</taxon>
        <taxon>Bacillati</taxon>
        <taxon>Bacillota</taxon>
        <taxon>Bacilli</taxon>
        <taxon>Lactobacillales</taxon>
        <taxon>Lactobacillaceae</taxon>
        <taxon>Lacticaseibacillus</taxon>
    </lineage>
</organism>
<protein>
    <recommendedName>
        <fullName evidence="1">DUF6895 domain-containing protein</fullName>
    </recommendedName>
</protein>
<dbReference type="InterPro" id="IPR054190">
    <property type="entry name" value="DUF6895"/>
</dbReference>
<accession>A0A0R1ZK45</accession>
<sequence>MDAYVITHSVFYMTDSGTQMITDRHLRKSIRLLLIAIIANNYLEENIDILAEAILGLCFIQPDKVEMSFIDSAIEYILSKQNLDGSFYGPKSNELRNLSEFEKKYHTTLVVLGVLNAYKRKEYSSNY</sequence>
<keyword evidence="3" id="KW-1185">Reference proteome</keyword>
<reference evidence="2 3" key="1">
    <citation type="journal article" date="2015" name="Genome Announc.">
        <title>Expanding the biotechnology potential of lactobacilli through comparative genomics of 213 strains and associated genera.</title>
        <authorList>
            <person name="Sun Z."/>
            <person name="Harris H.M."/>
            <person name="McCann A."/>
            <person name="Guo C."/>
            <person name="Argimon S."/>
            <person name="Zhang W."/>
            <person name="Yang X."/>
            <person name="Jeffery I.B."/>
            <person name="Cooney J.C."/>
            <person name="Kagawa T.F."/>
            <person name="Liu W."/>
            <person name="Song Y."/>
            <person name="Salvetti E."/>
            <person name="Wrobel A."/>
            <person name="Rasinkangas P."/>
            <person name="Parkhill J."/>
            <person name="Rea M.C."/>
            <person name="O'Sullivan O."/>
            <person name="Ritari J."/>
            <person name="Douillard F.P."/>
            <person name="Paul Ross R."/>
            <person name="Yang R."/>
            <person name="Briner A.E."/>
            <person name="Felis G.E."/>
            <person name="de Vos W.M."/>
            <person name="Barrangou R."/>
            <person name="Klaenhammer T.R."/>
            <person name="Caufield P.W."/>
            <person name="Cui Y."/>
            <person name="Zhang H."/>
            <person name="O'Toole P.W."/>
        </authorList>
    </citation>
    <scope>NUCLEOTIDE SEQUENCE [LARGE SCALE GENOMIC DNA]</scope>
    <source>
        <strain evidence="2 3">DSM 20505</strain>
    </source>
</reference>
<evidence type="ECO:0000313" key="3">
    <source>
        <dbReference type="Proteomes" id="UP000051679"/>
    </source>
</evidence>
<feature type="domain" description="DUF6895" evidence="1">
    <location>
        <begin position="1"/>
        <end position="113"/>
    </location>
</feature>
<name>A0A0R1ZK45_9LACO</name>
<dbReference type="Proteomes" id="UP000051679">
    <property type="component" value="Unassembled WGS sequence"/>
</dbReference>
<dbReference type="InterPro" id="IPR008930">
    <property type="entry name" value="Terpenoid_cyclase/PrenylTrfase"/>
</dbReference>
<dbReference type="SUPFAM" id="SSF48239">
    <property type="entry name" value="Terpenoid cyclases/Protein prenyltransferases"/>
    <property type="match status" value="1"/>
</dbReference>
<evidence type="ECO:0000259" key="1">
    <source>
        <dbReference type="Pfam" id="PF21836"/>
    </source>
</evidence>
<dbReference type="EMBL" id="AYYO01000024">
    <property type="protein sequence ID" value="KRM55335.1"/>
    <property type="molecule type" value="Genomic_DNA"/>
</dbReference>
<dbReference type="AlphaFoldDB" id="A0A0R1ZK45"/>
<gene>
    <name evidence="2" type="ORF">FC18_GL001504</name>
</gene>
<dbReference type="PATRIC" id="fig|1291052.5.peg.1526"/>
<comment type="caution">
    <text evidence="2">The sequence shown here is derived from an EMBL/GenBank/DDBJ whole genome shotgun (WGS) entry which is preliminary data.</text>
</comment>
<proteinExistence type="predicted"/>